<name>A0A2P4WZX8_9STRA</name>
<keyword evidence="2" id="KW-1185">Reference proteome</keyword>
<accession>A0A2P4WZX8</accession>
<dbReference type="Pfam" id="PF14223">
    <property type="entry name" value="Retrotran_gag_2"/>
    <property type="match status" value="1"/>
</dbReference>
<evidence type="ECO:0000313" key="2">
    <source>
        <dbReference type="Proteomes" id="UP000237271"/>
    </source>
</evidence>
<reference evidence="1 2" key="1">
    <citation type="journal article" date="2017" name="Genome Biol. Evol.">
        <title>Phytophthora megakarya and P. palmivora, closely related causal agents of cacao black pod rot, underwent increases in genome sizes and gene numbers by different mechanisms.</title>
        <authorList>
            <person name="Ali S.S."/>
            <person name="Shao J."/>
            <person name="Lary D.J."/>
            <person name="Kronmiller B."/>
            <person name="Shen D."/>
            <person name="Strem M.D."/>
            <person name="Amoako-Attah I."/>
            <person name="Akrofi A.Y."/>
            <person name="Begoude B.A."/>
            <person name="Ten Hoopen G.M."/>
            <person name="Coulibaly K."/>
            <person name="Kebe B.I."/>
            <person name="Melnick R.L."/>
            <person name="Guiltinan M.J."/>
            <person name="Tyler B.M."/>
            <person name="Meinhardt L.W."/>
            <person name="Bailey B.A."/>
        </authorList>
    </citation>
    <scope>NUCLEOTIDE SEQUENCE [LARGE SCALE GENOMIC DNA]</scope>
    <source>
        <strain evidence="2">sbr112.9</strain>
    </source>
</reference>
<dbReference type="EMBL" id="NCKW01020141">
    <property type="protein sequence ID" value="POM58852.1"/>
    <property type="molecule type" value="Genomic_DNA"/>
</dbReference>
<gene>
    <name evidence="1" type="ORF">PHPALM_36451</name>
</gene>
<evidence type="ECO:0000313" key="1">
    <source>
        <dbReference type="EMBL" id="POM58852.1"/>
    </source>
</evidence>
<sequence length="179" mass="20662">MQQEIPENQVPVLVLTQDGGHAGIFSRGDAQELEQHVLAYKFVVQIVFQEAGFMDIVEGTIDESNRSDSEREEKFNKNQTKIMRLIGTTVRDKITGTEIWEALYDLFEQEQLTAHTIHRLRDDIWIIKFAPGGNINLHLSKMFNIRTELQILQYVVDDIDMVKKLLESLPSQAEFESQK</sequence>
<proteinExistence type="predicted"/>
<organism evidence="1 2">
    <name type="scientific">Phytophthora palmivora</name>
    <dbReference type="NCBI Taxonomy" id="4796"/>
    <lineage>
        <taxon>Eukaryota</taxon>
        <taxon>Sar</taxon>
        <taxon>Stramenopiles</taxon>
        <taxon>Oomycota</taxon>
        <taxon>Peronosporomycetes</taxon>
        <taxon>Peronosporales</taxon>
        <taxon>Peronosporaceae</taxon>
        <taxon>Phytophthora</taxon>
    </lineage>
</organism>
<dbReference type="OrthoDB" id="112641at2759"/>
<dbReference type="AlphaFoldDB" id="A0A2P4WZX8"/>
<comment type="caution">
    <text evidence="1">The sequence shown here is derived from an EMBL/GenBank/DDBJ whole genome shotgun (WGS) entry which is preliminary data.</text>
</comment>
<protein>
    <submittedName>
        <fullName evidence="1">Multidrug resistance protein ABC Superfamily</fullName>
    </submittedName>
</protein>
<dbReference type="Proteomes" id="UP000237271">
    <property type="component" value="Unassembled WGS sequence"/>
</dbReference>